<keyword evidence="2" id="KW-1185">Reference proteome</keyword>
<organism evidence="1 2">
    <name type="scientific">Conidiobolus coronatus (strain ATCC 28846 / CBS 209.66 / NRRL 28638)</name>
    <name type="common">Delacroixia coronata</name>
    <dbReference type="NCBI Taxonomy" id="796925"/>
    <lineage>
        <taxon>Eukaryota</taxon>
        <taxon>Fungi</taxon>
        <taxon>Fungi incertae sedis</taxon>
        <taxon>Zoopagomycota</taxon>
        <taxon>Entomophthoromycotina</taxon>
        <taxon>Entomophthoromycetes</taxon>
        <taxon>Entomophthorales</taxon>
        <taxon>Ancylistaceae</taxon>
        <taxon>Conidiobolus</taxon>
    </lineage>
</organism>
<gene>
    <name evidence="1" type="ORF">CONCODRAFT_3932</name>
</gene>
<reference evidence="1 2" key="1">
    <citation type="journal article" date="2015" name="Genome Biol. Evol.">
        <title>Phylogenomic analyses indicate that early fungi evolved digesting cell walls of algal ancestors of land plants.</title>
        <authorList>
            <person name="Chang Y."/>
            <person name="Wang S."/>
            <person name="Sekimoto S."/>
            <person name="Aerts A.L."/>
            <person name="Choi C."/>
            <person name="Clum A."/>
            <person name="LaButti K.M."/>
            <person name="Lindquist E.A."/>
            <person name="Yee Ngan C."/>
            <person name="Ohm R.A."/>
            <person name="Salamov A.A."/>
            <person name="Grigoriev I.V."/>
            <person name="Spatafora J.W."/>
            <person name="Berbee M.L."/>
        </authorList>
    </citation>
    <scope>NUCLEOTIDE SEQUENCE [LARGE SCALE GENOMIC DNA]</scope>
    <source>
        <strain evidence="1 2">NRRL 28638</strain>
    </source>
</reference>
<evidence type="ECO:0000313" key="2">
    <source>
        <dbReference type="Proteomes" id="UP000070444"/>
    </source>
</evidence>
<name>A0A137PE56_CONC2</name>
<dbReference type="EMBL" id="KQ964440">
    <property type="protein sequence ID" value="KXN73252.1"/>
    <property type="molecule type" value="Genomic_DNA"/>
</dbReference>
<sequence>MILKYKTILSKIETFLIRVIVDEYTGSSPVPNFTLISHITLSSLELRILYFSLKHAKTPVSRNQNNIRHWWRIVCAPQDSNEMDIDDEYAIKDGFKIKRRNQEEDSSKGHRINKILVVEAAGYYENNVRNCRYRFYVHNAATTSDESWTAQVNRFVKVNGITKSSNLLA</sequence>
<accession>A0A137PE56</accession>
<dbReference type="AlphaFoldDB" id="A0A137PE56"/>
<dbReference type="Proteomes" id="UP000070444">
    <property type="component" value="Unassembled WGS sequence"/>
</dbReference>
<proteinExistence type="predicted"/>
<evidence type="ECO:0000313" key="1">
    <source>
        <dbReference type="EMBL" id="KXN73252.1"/>
    </source>
</evidence>
<protein>
    <submittedName>
        <fullName evidence="1">Uncharacterized protein</fullName>
    </submittedName>
</protein>